<dbReference type="GO" id="GO:0008270">
    <property type="term" value="F:zinc ion binding"/>
    <property type="evidence" value="ECO:0007669"/>
    <property type="project" value="UniProtKB-KW"/>
</dbReference>
<dbReference type="Gene3D" id="3.30.160.60">
    <property type="entry name" value="Classic Zinc Finger"/>
    <property type="match status" value="1"/>
</dbReference>
<dbReference type="Pfam" id="PF12171">
    <property type="entry name" value="zf-C2H2_jaz"/>
    <property type="match status" value="1"/>
</dbReference>
<dbReference type="Pfam" id="PF12756">
    <property type="entry name" value="zf-C2H2_2"/>
    <property type="match status" value="1"/>
</dbReference>
<dbReference type="OMA" id="NATHMER"/>
<evidence type="ECO:0000313" key="11">
    <source>
        <dbReference type="EMBL" id="KAA8633432.1"/>
    </source>
</evidence>
<feature type="compositionally biased region" description="Acidic residues" evidence="9">
    <location>
        <begin position="372"/>
        <end position="385"/>
    </location>
</feature>
<dbReference type="AlphaFoldDB" id="A0A8S8ZZ38"/>
<dbReference type="PANTHER" id="PTHR13182:SF8">
    <property type="entry name" value="CYTOPLASMIC 60S SUBUNIT BIOGENESIS FACTOR ZNF622"/>
    <property type="match status" value="1"/>
</dbReference>
<dbReference type="GO" id="GO:0030687">
    <property type="term" value="C:preribosome, large subunit precursor"/>
    <property type="evidence" value="ECO:0007669"/>
    <property type="project" value="TreeGrafter"/>
</dbReference>
<reference evidence="11 12" key="1">
    <citation type="submission" date="2017-07" db="EMBL/GenBank/DDBJ databases">
        <title>Genome sequence of the Sordaria macrospora wild type strain R19027.</title>
        <authorList>
            <person name="Nowrousian M."/>
            <person name="Teichert I."/>
            <person name="Kueck U."/>
        </authorList>
    </citation>
    <scope>NUCLEOTIDE SEQUENCE [LARGE SCALE GENOMIC DNA]</scope>
    <source>
        <strain evidence="11 12">R19027</strain>
        <tissue evidence="11">Mycelium</tissue>
    </source>
</reference>
<evidence type="ECO:0000256" key="9">
    <source>
        <dbReference type="SAM" id="MobiDB-lite"/>
    </source>
</evidence>
<feature type="compositionally biased region" description="Basic and acidic residues" evidence="9">
    <location>
        <begin position="200"/>
        <end position="209"/>
    </location>
</feature>
<evidence type="ECO:0000256" key="4">
    <source>
        <dbReference type="ARBA" id="ARBA00022723"/>
    </source>
</evidence>
<feature type="domain" description="C2H2-type" evidence="10">
    <location>
        <begin position="94"/>
        <end position="116"/>
    </location>
</feature>
<comment type="subcellular location">
    <subcellularLocation>
        <location evidence="1">Cytoplasm</location>
    </subcellularLocation>
</comment>
<keyword evidence="6" id="KW-0863">Zinc-finger</keyword>
<comment type="caution">
    <text evidence="11">The sequence shown here is derived from an EMBL/GenBank/DDBJ whole genome shotgun (WGS) entry which is preliminary data.</text>
</comment>
<dbReference type="InterPro" id="IPR003604">
    <property type="entry name" value="Matrin/U1-like-C_Znf_C2H2"/>
</dbReference>
<dbReference type="PANTHER" id="PTHR13182">
    <property type="entry name" value="ZINC FINGER PROTEIN 622"/>
    <property type="match status" value="1"/>
</dbReference>
<dbReference type="InterPro" id="IPR022755">
    <property type="entry name" value="Znf_C2H2_jaz"/>
</dbReference>
<feature type="compositionally biased region" description="Acidic residues" evidence="9">
    <location>
        <begin position="338"/>
        <end position="355"/>
    </location>
</feature>
<evidence type="ECO:0000256" key="8">
    <source>
        <dbReference type="ARBA" id="ARBA00034126"/>
    </source>
</evidence>
<keyword evidence="7" id="KW-0862">Zinc</keyword>
<keyword evidence="2" id="KW-0963">Cytoplasm</keyword>
<feature type="domain" description="C2H2-type" evidence="10">
    <location>
        <begin position="29"/>
        <end position="51"/>
    </location>
</feature>
<feature type="compositionally biased region" description="Polar residues" evidence="9">
    <location>
        <begin position="219"/>
        <end position="228"/>
    </location>
</feature>
<dbReference type="InterPro" id="IPR040025">
    <property type="entry name" value="Znf622/Rei1/Reh1"/>
</dbReference>
<evidence type="ECO:0000256" key="3">
    <source>
        <dbReference type="ARBA" id="ARBA00022517"/>
    </source>
</evidence>
<proteinExistence type="inferred from homology"/>
<dbReference type="SUPFAM" id="SSF57667">
    <property type="entry name" value="beta-beta-alpha zinc fingers"/>
    <property type="match status" value="3"/>
</dbReference>
<keyword evidence="3" id="KW-0690">Ribosome biogenesis</keyword>
<dbReference type="GO" id="GO:0042273">
    <property type="term" value="P:ribosomal large subunit biogenesis"/>
    <property type="evidence" value="ECO:0007669"/>
    <property type="project" value="TreeGrafter"/>
</dbReference>
<dbReference type="SMART" id="SM00355">
    <property type="entry name" value="ZnF_C2H2"/>
    <property type="match status" value="4"/>
</dbReference>
<comment type="similarity">
    <text evidence="8">Belongs to the REI1 family.</text>
</comment>
<dbReference type="PROSITE" id="PS00028">
    <property type="entry name" value="ZINC_FINGER_C2H2_1"/>
    <property type="match status" value="2"/>
</dbReference>
<evidence type="ECO:0000259" key="10">
    <source>
        <dbReference type="PROSITE" id="PS00028"/>
    </source>
</evidence>
<dbReference type="Proteomes" id="UP000433876">
    <property type="component" value="Unassembled WGS sequence"/>
</dbReference>
<evidence type="ECO:0000313" key="12">
    <source>
        <dbReference type="Proteomes" id="UP000433876"/>
    </source>
</evidence>
<evidence type="ECO:0000256" key="7">
    <source>
        <dbReference type="ARBA" id="ARBA00022833"/>
    </source>
</evidence>
<dbReference type="SMART" id="SM00451">
    <property type="entry name" value="ZnF_U1"/>
    <property type="match status" value="2"/>
</dbReference>
<dbReference type="GO" id="GO:0005737">
    <property type="term" value="C:cytoplasm"/>
    <property type="evidence" value="ECO:0007669"/>
    <property type="project" value="UniProtKB-SubCell"/>
</dbReference>
<evidence type="ECO:0000256" key="5">
    <source>
        <dbReference type="ARBA" id="ARBA00022737"/>
    </source>
</evidence>
<keyword evidence="5" id="KW-0677">Repeat</keyword>
<sequence length="591" mass="66511">MATISASRTAPMAADVSTMNHGTTHPFTCNTCQVAFRNIDLQKGHMRSDWHRYNLKRRVASLPPISSEVFTEKVLQSRAEVTAQTDKASFEMTCEACSKTYFSENSYKNHISSKNHKMRAAALASRAPAATGRTKADDEVSSVMSSTFSLGEPASEAKSEVDSDAEEEFNEVVEGIKQAKIEDAVSPVDRPANPHLSAADQHKEDHPVEDAAASEQPEETSGTATPTQPEADAALLKQCLFCNYESPTPALNATHMERIHGMFIPEKQYLVDLEGLLGSLRRRVFELNECLMCGKPRSNVYAVQTHMRDKGHCQIPYTTEEEQLEIGEFYDFRSTYSDGDDWDTEDEEEEEEEEGAGGAKLGSKREAKVEVLDGEGEGGEEEGWETDSSASSLDSDDLHAVPGEGHYHQYERLASHRHHASDVPRPHRQADGFHAHSKKGVNAVYYDEYELHLPSGRSVGHRSLNRYFRQNLHNYPTPEERQHQLLLEAAGEGAEDDAEMQYDSDGEPRFRRNENREIQLRDRKAHGRHVITRETRGLLGANGIKDLESKELRKVVEKGRRREVDAYKRTEVVGMKKHFKEVHRNPVSYLR</sequence>
<gene>
    <name evidence="11" type="ORF">SMACR_01085</name>
</gene>
<organism evidence="11 12">
    <name type="scientific">Sordaria macrospora</name>
    <dbReference type="NCBI Taxonomy" id="5147"/>
    <lineage>
        <taxon>Eukaryota</taxon>
        <taxon>Fungi</taxon>
        <taxon>Dikarya</taxon>
        <taxon>Ascomycota</taxon>
        <taxon>Pezizomycotina</taxon>
        <taxon>Sordariomycetes</taxon>
        <taxon>Sordariomycetidae</taxon>
        <taxon>Sordariales</taxon>
        <taxon>Sordariaceae</taxon>
        <taxon>Sordaria</taxon>
    </lineage>
</organism>
<accession>A0A8S8ZZ38</accession>
<feature type="region of interest" description="Disordered" evidence="9">
    <location>
        <begin position="125"/>
        <end position="228"/>
    </location>
</feature>
<evidence type="ECO:0000256" key="2">
    <source>
        <dbReference type="ARBA" id="ARBA00022490"/>
    </source>
</evidence>
<feature type="compositionally biased region" description="Acidic residues" evidence="9">
    <location>
        <begin position="162"/>
        <end position="171"/>
    </location>
</feature>
<dbReference type="EMBL" id="NMPR01000037">
    <property type="protein sequence ID" value="KAA8633432.1"/>
    <property type="molecule type" value="Genomic_DNA"/>
</dbReference>
<protein>
    <recommendedName>
        <fullName evidence="10">C2H2-type domain-containing protein</fullName>
    </recommendedName>
</protein>
<dbReference type="InterPro" id="IPR013087">
    <property type="entry name" value="Znf_C2H2_type"/>
</dbReference>
<keyword evidence="4" id="KW-0479">Metal-binding</keyword>
<dbReference type="InterPro" id="IPR041661">
    <property type="entry name" value="ZN622/Rei1/Reh1_Znf-C2H2"/>
</dbReference>
<name>A0A8S8ZZ38_SORMA</name>
<dbReference type="InterPro" id="IPR036236">
    <property type="entry name" value="Znf_C2H2_sf"/>
</dbReference>
<evidence type="ECO:0000256" key="6">
    <source>
        <dbReference type="ARBA" id="ARBA00022771"/>
    </source>
</evidence>
<dbReference type="VEuPathDB" id="FungiDB:SMAC_01085"/>
<feature type="region of interest" description="Disordered" evidence="9">
    <location>
        <begin position="337"/>
        <end position="403"/>
    </location>
</feature>
<dbReference type="GO" id="GO:0003676">
    <property type="term" value="F:nucleic acid binding"/>
    <property type="evidence" value="ECO:0007669"/>
    <property type="project" value="InterPro"/>
</dbReference>
<evidence type="ECO:0000256" key="1">
    <source>
        <dbReference type="ARBA" id="ARBA00004496"/>
    </source>
</evidence>